<dbReference type="Proteomes" id="UP000295418">
    <property type="component" value="Unassembled WGS sequence"/>
</dbReference>
<gene>
    <name evidence="1" type="ORF">E0485_22575</name>
</gene>
<proteinExistence type="predicted"/>
<evidence type="ECO:0000313" key="2">
    <source>
        <dbReference type="Proteomes" id="UP000295418"/>
    </source>
</evidence>
<keyword evidence="2" id="KW-1185">Reference proteome</keyword>
<dbReference type="EMBL" id="SKFG01000040">
    <property type="protein sequence ID" value="TCZ71853.1"/>
    <property type="molecule type" value="Genomic_DNA"/>
</dbReference>
<comment type="caution">
    <text evidence="1">The sequence shown here is derived from an EMBL/GenBank/DDBJ whole genome shotgun (WGS) entry which is preliminary data.</text>
</comment>
<accession>A0A4R4E4I4</accession>
<name>A0A4R4E4I4_9BACL</name>
<evidence type="ECO:0000313" key="1">
    <source>
        <dbReference type="EMBL" id="TCZ71853.1"/>
    </source>
</evidence>
<sequence>MIVRENTKDLPNFNNKDVYLKETIDDRIQHYKKFDEFINKEKKSNYSYIYRIVIIRLWGILEVMIDDFVMSKLSDPDNLKTFSEDKELKGIFEDLKGPVVNFLLMPSSQQIEYLLELLKRKVNATLGDGIERFERLLNAVQYGGKVHTKIKDVMLELSQVRNILVHRNGEVDSRFKKKCPWVDVSVGEQISITDDKLDLYLNVCRWYVVEFAARDGIQEAELKAYQDELFKKINEKKTIYQPDIQKIAEELRAGKRQRSLV</sequence>
<evidence type="ECO:0008006" key="3">
    <source>
        <dbReference type="Google" id="ProtNLM"/>
    </source>
</evidence>
<reference evidence="1 2" key="1">
    <citation type="submission" date="2019-03" db="EMBL/GenBank/DDBJ databases">
        <authorList>
            <person name="Kim M.K.M."/>
        </authorList>
    </citation>
    <scope>NUCLEOTIDE SEQUENCE [LARGE SCALE GENOMIC DNA]</scope>
    <source>
        <strain evidence="1 2">18JY21-1</strain>
    </source>
</reference>
<protein>
    <recommendedName>
        <fullName evidence="3">RiboL-PSP-HEPN domain-containing protein</fullName>
    </recommendedName>
</protein>
<dbReference type="AlphaFoldDB" id="A0A4R4E4I4"/>
<organism evidence="1 2">
    <name type="scientific">Paenibacillus albiflavus</name>
    <dbReference type="NCBI Taxonomy" id="2545760"/>
    <lineage>
        <taxon>Bacteria</taxon>
        <taxon>Bacillati</taxon>
        <taxon>Bacillota</taxon>
        <taxon>Bacilli</taxon>
        <taxon>Bacillales</taxon>
        <taxon>Paenibacillaceae</taxon>
        <taxon>Paenibacillus</taxon>
    </lineage>
</organism>